<protein>
    <submittedName>
        <fullName evidence="1">Uncharacterized protein</fullName>
    </submittedName>
</protein>
<proteinExistence type="predicted"/>
<keyword evidence="2" id="KW-1185">Reference proteome</keyword>
<dbReference type="Proteomes" id="UP001430193">
    <property type="component" value="Unassembled WGS sequence"/>
</dbReference>
<evidence type="ECO:0000313" key="1">
    <source>
        <dbReference type="EMBL" id="MBM7129616.1"/>
    </source>
</evidence>
<evidence type="ECO:0000313" key="2">
    <source>
        <dbReference type="Proteomes" id="UP001430193"/>
    </source>
</evidence>
<gene>
    <name evidence="1" type="ORF">ISS99_08775</name>
</gene>
<comment type="caution">
    <text evidence="1">The sequence shown here is derived from an EMBL/GenBank/DDBJ whole genome shotgun (WGS) entry which is preliminary data.</text>
</comment>
<name>A0ABS2KEM1_9GAMM</name>
<reference evidence="1" key="1">
    <citation type="submission" date="2020-10" db="EMBL/GenBank/DDBJ databases">
        <title>Phylogeny of dyella-like bacteria.</title>
        <authorList>
            <person name="Fu J."/>
        </authorList>
    </citation>
    <scope>NUCLEOTIDE SEQUENCE</scope>
    <source>
        <strain evidence="1">DHON07</strain>
    </source>
</reference>
<organism evidence="1 2">
    <name type="scientific">Dyella mobilis</name>
    <dbReference type="NCBI Taxonomy" id="1849582"/>
    <lineage>
        <taxon>Bacteria</taxon>
        <taxon>Pseudomonadati</taxon>
        <taxon>Pseudomonadota</taxon>
        <taxon>Gammaproteobacteria</taxon>
        <taxon>Lysobacterales</taxon>
        <taxon>Rhodanobacteraceae</taxon>
        <taxon>Dyella</taxon>
    </lineage>
</organism>
<dbReference type="EMBL" id="JADIKF010000038">
    <property type="protein sequence ID" value="MBM7129616.1"/>
    <property type="molecule type" value="Genomic_DNA"/>
</dbReference>
<sequence length="206" mass="22186">MSGKKTWAIGLLLLVAVLGAGIYAWKSQSGANRPAATIATANPPQQAAKPVVKAPAATSGSTTDTYANDRFNFTVNYPTQLLVPGKPADNDDGLRFAPKSGDADIRAWGEYNANEDSPAALLKFDLDHDCAKDKVSYRVSKPDLVAYSCLNPQGRVVYQKVIIRDDTLASVRFEYDTSEQATWAPVIKQMAGSLNLGPDPVAQELR</sequence>
<accession>A0ABS2KEM1</accession>
<dbReference type="RefSeq" id="WP_204631232.1">
    <property type="nucleotide sequence ID" value="NZ_BSOC01000003.1"/>
</dbReference>